<dbReference type="PANTHER" id="PTHR21137:SF35">
    <property type="entry name" value="ODORANT RECEPTOR 19A-RELATED"/>
    <property type="match status" value="1"/>
</dbReference>
<evidence type="ECO:0000256" key="8">
    <source>
        <dbReference type="ARBA" id="ARBA00023170"/>
    </source>
</evidence>
<dbReference type="Proteomes" id="UP000694866">
    <property type="component" value="Unplaced"/>
</dbReference>
<feature type="transmembrane region" description="Helical" evidence="10">
    <location>
        <begin position="87"/>
        <end position="104"/>
    </location>
</feature>
<organism evidence="11 12">
    <name type="scientific">Fopius arisanus</name>
    <dbReference type="NCBI Taxonomy" id="64838"/>
    <lineage>
        <taxon>Eukaryota</taxon>
        <taxon>Metazoa</taxon>
        <taxon>Ecdysozoa</taxon>
        <taxon>Arthropoda</taxon>
        <taxon>Hexapoda</taxon>
        <taxon>Insecta</taxon>
        <taxon>Pterygota</taxon>
        <taxon>Neoptera</taxon>
        <taxon>Endopterygota</taxon>
        <taxon>Hymenoptera</taxon>
        <taxon>Apocrita</taxon>
        <taxon>Ichneumonoidea</taxon>
        <taxon>Braconidae</taxon>
        <taxon>Opiinae</taxon>
        <taxon>Fopius</taxon>
    </lineage>
</organism>
<gene>
    <name evidence="12" type="primary">LOC105267523</name>
</gene>
<evidence type="ECO:0000256" key="7">
    <source>
        <dbReference type="ARBA" id="ARBA00023136"/>
    </source>
</evidence>
<proteinExistence type="predicted"/>
<dbReference type="GO" id="GO:0007165">
    <property type="term" value="P:signal transduction"/>
    <property type="evidence" value="ECO:0007669"/>
    <property type="project" value="UniProtKB-KW"/>
</dbReference>
<sequence>MHLVGQLESLNHSLDDVDHLESQEIDDKLAKLSMRHSLLLDLAKGFHTCTNVVIFLILGSNTFIICLSEVMLLWAFNAGDNQTSVDMIIRISLMSVQIFLYSYIGEKFSIQSSKLKLTLYNCPWYKIPPRVARNLQFIMMRNNIPLRLTAE</sequence>
<name>A0A9R1T880_9HYME</name>
<comment type="subcellular location">
    <subcellularLocation>
        <location evidence="1">Cell membrane</location>
        <topology evidence="1">Multi-pass membrane protein</topology>
    </subcellularLocation>
</comment>
<evidence type="ECO:0000256" key="5">
    <source>
        <dbReference type="ARBA" id="ARBA00022725"/>
    </source>
</evidence>
<keyword evidence="4 10" id="KW-0812">Transmembrane</keyword>
<evidence type="ECO:0000256" key="2">
    <source>
        <dbReference type="ARBA" id="ARBA00022475"/>
    </source>
</evidence>
<accession>A0A9R1T880</accession>
<keyword evidence="2" id="KW-1003">Cell membrane</keyword>
<dbReference type="InterPro" id="IPR004117">
    <property type="entry name" value="7tm6_olfct_rcpt"/>
</dbReference>
<reference evidence="12" key="1">
    <citation type="submission" date="2025-08" db="UniProtKB">
        <authorList>
            <consortium name="RefSeq"/>
        </authorList>
    </citation>
    <scope>IDENTIFICATION</scope>
    <source>
        <strain evidence="12">USDA-PBARC FA_bdor</strain>
        <tissue evidence="12">Whole organism</tissue>
    </source>
</reference>
<dbReference type="RefSeq" id="XP_011304742.1">
    <property type="nucleotide sequence ID" value="XM_011306440.1"/>
</dbReference>
<dbReference type="AlphaFoldDB" id="A0A9R1T880"/>
<evidence type="ECO:0000256" key="6">
    <source>
        <dbReference type="ARBA" id="ARBA00022989"/>
    </source>
</evidence>
<keyword evidence="3" id="KW-0716">Sensory transduction</keyword>
<keyword evidence="7 10" id="KW-0472">Membrane</keyword>
<dbReference type="PANTHER" id="PTHR21137">
    <property type="entry name" value="ODORANT RECEPTOR"/>
    <property type="match status" value="1"/>
</dbReference>
<evidence type="ECO:0000256" key="3">
    <source>
        <dbReference type="ARBA" id="ARBA00022606"/>
    </source>
</evidence>
<protein>
    <submittedName>
        <fullName evidence="12">Odorant receptor 22c-like</fullName>
    </submittedName>
</protein>
<dbReference type="GO" id="GO:0005549">
    <property type="term" value="F:odorant binding"/>
    <property type="evidence" value="ECO:0007669"/>
    <property type="project" value="InterPro"/>
</dbReference>
<evidence type="ECO:0000256" key="4">
    <source>
        <dbReference type="ARBA" id="ARBA00022692"/>
    </source>
</evidence>
<evidence type="ECO:0000313" key="12">
    <source>
        <dbReference type="RefSeq" id="XP_011304742.1"/>
    </source>
</evidence>
<evidence type="ECO:0000313" key="11">
    <source>
        <dbReference type="Proteomes" id="UP000694866"/>
    </source>
</evidence>
<keyword evidence="8" id="KW-0675">Receptor</keyword>
<evidence type="ECO:0000256" key="10">
    <source>
        <dbReference type="SAM" id="Phobius"/>
    </source>
</evidence>
<dbReference type="GO" id="GO:0004984">
    <property type="term" value="F:olfactory receptor activity"/>
    <property type="evidence" value="ECO:0007669"/>
    <property type="project" value="InterPro"/>
</dbReference>
<keyword evidence="9" id="KW-0807">Transducer</keyword>
<dbReference type="OrthoDB" id="6604226at2759"/>
<dbReference type="GO" id="GO:0005886">
    <property type="term" value="C:plasma membrane"/>
    <property type="evidence" value="ECO:0007669"/>
    <property type="project" value="UniProtKB-SubCell"/>
</dbReference>
<evidence type="ECO:0000256" key="9">
    <source>
        <dbReference type="ARBA" id="ARBA00023224"/>
    </source>
</evidence>
<keyword evidence="11" id="KW-1185">Reference proteome</keyword>
<dbReference type="Pfam" id="PF02949">
    <property type="entry name" value="7tm_6"/>
    <property type="match status" value="1"/>
</dbReference>
<dbReference type="GeneID" id="105267523"/>
<evidence type="ECO:0000256" key="1">
    <source>
        <dbReference type="ARBA" id="ARBA00004651"/>
    </source>
</evidence>
<keyword evidence="5" id="KW-0552">Olfaction</keyword>
<dbReference type="KEGG" id="fas:105267523"/>
<keyword evidence="6 10" id="KW-1133">Transmembrane helix</keyword>
<feature type="transmembrane region" description="Helical" evidence="10">
    <location>
        <begin position="52"/>
        <end position="75"/>
    </location>
</feature>